<feature type="region of interest" description="Disordered" evidence="1">
    <location>
        <begin position="553"/>
        <end position="775"/>
    </location>
</feature>
<dbReference type="KEGG" id="pcot:PCOAH_00037830"/>
<dbReference type="GeneID" id="30910514"/>
<feature type="compositionally biased region" description="Basic and acidic residues" evidence="1">
    <location>
        <begin position="397"/>
        <end position="418"/>
    </location>
</feature>
<accession>A0A1B1E3S4</accession>
<protein>
    <submittedName>
        <fullName evidence="3">Uncharacterized protein</fullName>
    </submittedName>
</protein>
<feature type="region of interest" description="Disordered" evidence="1">
    <location>
        <begin position="277"/>
        <end position="297"/>
    </location>
</feature>
<feature type="compositionally biased region" description="Polar residues" evidence="1">
    <location>
        <begin position="277"/>
        <end position="292"/>
    </location>
</feature>
<dbReference type="RefSeq" id="XP_019916347.1">
    <property type="nucleotide sequence ID" value="XM_020060574.1"/>
</dbReference>
<keyword evidence="4" id="KW-1185">Reference proteome</keyword>
<dbReference type="VEuPathDB" id="PlasmoDB:PCOAH_00037830"/>
<feature type="compositionally biased region" description="Polar residues" evidence="1">
    <location>
        <begin position="854"/>
        <end position="867"/>
    </location>
</feature>
<feature type="transmembrane region" description="Helical" evidence="2">
    <location>
        <begin position="945"/>
        <end position="964"/>
    </location>
</feature>
<gene>
    <name evidence="3" type="ORF">PCOAH_00037830</name>
</gene>
<feature type="compositionally biased region" description="Basic and acidic residues" evidence="1">
    <location>
        <begin position="717"/>
        <end position="736"/>
    </location>
</feature>
<feature type="region of interest" description="Disordered" evidence="1">
    <location>
        <begin position="482"/>
        <end position="517"/>
    </location>
</feature>
<feature type="region of interest" description="Disordered" evidence="1">
    <location>
        <begin position="806"/>
        <end position="895"/>
    </location>
</feature>
<feature type="compositionally biased region" description="Basic and acidic residues" evidence="1">
    <location>
        <begin position="753"/>
        <end position="765"/>
    </location>
</feature>
<keyword evidence="2" id="KW-0812">Transmembrane</keyword>
<keyword evidence="2" id="KW-0472">Membrane</keyword>
<feature type="transmembrane region" description="Helical" evidence="2">
    <location>
        <begin position="984"/>
        <end position="1005"/>
    </location>
</feature>
<name>A0A1B1E3S4_9APIC</name>
<feature type="compositionally biased region" description="Polar residues" evidence="1">
    <location>
        <begin position="595"/>
        <end position="612"/>
    </location>
</feature>
<feature type="compositionally biased region" description="Basic and acidic residues" evidence="1">
    <location>
        <begin position="621"/>
        <end position="633"/>
    </location>
</feature>
<evidence type="ECO:0000256" key="1">
    <source>
        <dbReference type="SAM" id="MobiDB-lite"/>
    </source>
</evidence>
<sequence>MRVPPEIDLLPPRGGIEQGNHPPFLKKKNSKIISYLKNESQINVLLSKAKSKNGVNFLKNNQPGKFSLNQDKRREVTLYNYLSNLSYTQSSGKGINGKEGEIYIHRKYTTQSDNALMSSPPGKKKRTEKSTLLHRLVTLTPREETQKADAHLKSHAGEVNKNDIPPEENKIITHYYENCKMKTKKYSTLKYNIFVKGLKNEDNATEGRNTSFPREEPTIISNNVNSKKSQHAESKAKFNCDDLLQIYEHRYLRHILKNSKNLPSHREIKTINNADYVQGQNSYNSGDQQLSNKTKDNNVDKSEAGINHHHSRNYIHIPSDGMCEKNTVLKRNLNEEVTTPGDCTRSRYNSCHSNGANNANVKSNTADGAVSQVPIPLVKGINATALTKQNSHFPSTHIEDPHRSDNLGDEKTSHDGHSNSRKMGNSLGDNTEKENKNNPNCSNVCKSSYEDASQIELPQNGIPQKIETLSSANCARGESLAIPLKKPEQSGTSAVEKDNPTCPLPNTMQSKKEEGEKIPCAPNATEKLIKNILIKELKNEIYYSIIKMEEDEKVSREYEHRQSRKRRTYKLGSNNRFRTPRHGSHLFASCPPSFKPNTSSSDKNQTTDTKNIPETEVIDENPPKRDNKVEHKDKQKKVLKKEGNKKTLNGNNEETLNGSNEETLNGSNKETLNGSNKETLNGSNEKTLNGSNKETLNGSNKETLTGSNKKTLNGSKKKSENEEKKENKNCKVDINRAGKQINLSKSGATNGHVPKEEKRQPRDAPKSVTNVSTPKLVIHKIDKKNSKEYISIKIENKPSAVKKCTLEKTSKVAKPNREKKEVHSDKRGLPQSLPPEGPQKSTVKQSTDDRWSGSKRSSSTQGESKYAQNCAATPPPNCPPNSTPNSTPNGSNPAPTWTTWRARLFPLFRIEKNRIYADKNSRAYTTFTDHINDIICKIYRTQKRFLIFHIILYSVNLLIFYGLLQKDLLLNDESSSNTKGTMCILYILIAELYILFLNNAFYFFFKNQIRNAISSLDRVNLIYIMSKLFPHYSSFFKKQFSVHGKKSNSFCNELEGHQRGIHKEKALSSAEHFTNEWNNWSIKKKPSVRFVDPEILNKVKNYHHNVTNVENDHARYAHHSGQGSMGKNAPMDGENLVLLQNMRGALIHPFFNASNTTPYGTYSKQTQPPNSLTGQGNYHLPFEQAGQNDKVKYSAASEKAQTNKSTENEKITKLTQFILNAQKKNIPKQFFFFKLRKYFNLLIIMFAFVLIHTTIFLEIKDPFHFHVKTNLFFFIFVSFVILLQVLISIMAEIEEIFIQKMKMLLNKRVTFLDYQLAKCLRLKY</sequence>
<feature type="region of interest" description="Disordered" evidence="1">
    <location>
        <begin position="389"/>
        <end position="445"/>
    </location>
</feature>
<reference evidence="4" key="1">
    <citation type="submission" date="2016-06" db="EMBL/GenBank/DDBJ databases">
        <title>First high quality genome sequence of Plasmodium coatneyi using continuous long reads from single molecule, real-time sequencing.</title>
        <authorList>
            <person name="Chien J.-T."/>
            <person name="Pakala S.B."/>
            <person name="Geraldo J.A."/>
            <person name="Lapp S.A."/>
            <person name="Barnwell J.W."/>
            <person name="Kissinger J.C."/>
            <person name="Galinski M.R."/>
            <person name="Humphrey J.C."/>
        </authorList>
    </citation>
    <scope>NUCLEOTIDE SEQUENCE [LARGE SCALE GENOMIC DNA]</scope>
    <source>
        <strain evidence="4">Hackeri</strain>
    </source>
</reference>
<evidence type="ECO:0000256" key="2">
    <source>
        <dbReference type="SAM" id="Phobius"/>
    </source>
</evidence>
<evidence type="ECO:0000313" key="4">
    <source>
        <dbReference type="Proteomes" id="UP000092716"/>
    </source>
</evidence>
<proteinExistence type="predicted"/>
<dbReference type="OrthoDB" id="384723at2759"/>
<feature type="compositionally biased region" description="Pro residues" evidence="1">
    <location>
        <begin position="873"/>
        <end position="882"/>
    </location>
</feature>
<feature type="compositionally biased region" description="Basic and acidic residues" evidence="1">
    <location>
        <begin position="806"/>
        <end position="828"/>
    </location>
</feature>
<organism evidence="3 4">
    <name type="scientific">Plasmodium coatneyi</name>
    <dbReference type="NCBI Taxonomy" id="208452"/>
    <lineage>
        <taxon>Eukaryota</taxon>
        <taxon>Sar</taxon>
        <taxon>Alveolata</taxon>
        <taxon>Apicomplexa</taxon>
        <taxon>Aconoidasida</taxon>
        <taxon>Haemosporida</taxon>
        <taxon>Plasmodiidae</taxon>
        <taxon>Plasmodium</taxon>
    </lineage>
</organism>
<feature type="transmembrane region" description="Helical" evidence="2">
    <location>
        <begin position="1271"/>
        <end position="1293"/>
    </location>
</feature>
<keyword evidence="2" id="KW-1133">Transmembrane helix</keyword>
<feature type="compositionally biased region" description="Polar residues" evidence="1">
    <location>
        <begin position="646"/>
        <end position="714"/>
    </location>
</feature>
<dbReference type="Proteomes" id="UP000092716">
    <property type="component" value="Chromosome 12"/>
</dbReference>
<dbReference type="EMBL" id="CP016250">
    <property type="protein sequence ID" value="ANQ09652.1"/>
    <property type="molecule type" value="Genomic_DNA"/>
</dbReference>
<feature type="transmembrane region" description="Helical" evidence="2">
    <location>
        <begin position="1238"/>
        <end position="1259"/>
    </location>
</feature>
<feature type="compositionally biased region" description="Low complexity" evidence="1">
    <location>
        <begin position="883"/>
        <end position="895"/>
    </location>
</feature>
<evidence type="ECO:0000313" key="3">
    <source>
        <dbReference type="EMBL" id="ANQ09652.1"/>
    </source>
</evidence>